<accession>A0A498MIX1</accession>
<keyword evidence="2" id="KW-1185">Reference proteome</keyword>
<comment type="caution">
    <text evidence="1">The sequence shown here is derived from an EMBL/GenBank/DDBJ whole genome shotgun (WGS) entry which is preliminary data.</text>
</comment>
<gene>
    <name evidence="1" type="ORF">ROHU_025606</name>
</gene>
<sequence length="128" mass="13988">MAAFIVYRKFKNSHLWFSLQACEARLGGSCERGLDSSPTGITGLTFFYTWPANIISSSSYPIQDGFLAVPNNRLIRVALVLVGAFRMNGAPVMAPIQPVVEATPGKPQSLSLTACEPQMQILEFSETF</sequence>
<dbReference type="EMBL" id="QBIY01012660">
    <property type="protein sequence ID" value="RXN19733.1"/>
    <property type="molecule type" value="Genomic_DNA"/>
</dbReference>
<reference evidence="1 2" key="1">
    <citation type="submission" date="2018-03" db="EMBL/GenBank/DDBJ databases">
        <title>Draft genome sequence of Rohu Carp (Labeo rohita).</title>
        <authorList>
            <person name="Das P."/>
            <person name="Kushwaha B."/>
            <person name="Joshi C.G."/>
            <person name="Kumar D."/>
            <person name="Nagpure N.S."/>
            <person name="Sahoo L."/>
            <person name="Das S.P."/>
            <person name="Bit A."/>
            <person name="Patnaik S."/>
            <person name="Meher P.K."/>
            <person name="Jayasankar P."/>
            <person name="Koringa P.G."/>
            <person name="Patel N.V."/>
            <person name="Hinsu A.T."/>
            <person name="Kumar R."/>
            <person name="Pandey M."/>
            <person name="Agarwal S."/>
            <person name="Srivastava S."/>
            <person name="Singh M."/>
            <person name="Iquebal M.A."/>
            <person name="Jaiswal S."/>
            <person name="Angadi U.B."/>
            <person name="Kumar N."/>
            <person name="Raza M."/>
            <person name="Shah T.M."/>
            <person name="Rai A."/>
            <person name="Jena J.K."/>
        </authorList>
    </citation>
    <scope>NUCLEOTIDE SEQUENCE [LARGE SCALE GENOMIC DNA]</scope>
    <source>
        <strain evidence="1">DASCIFA01</strain>
        <tissue evidence="1">Testis</tissue>
    </source>
</reference>
<evidence type="ECO:0000313" key="2">
    <source>
        <dbReference type="Proteomes" id="UP000290572"/>
    </source>
</evidence>
<dbReference type="Proteomes" id="UP000290572">
    <property type="component" value="Unassembled WGS sequence"/>
</dbReference>
<proteinExistence type="predicted"/>
<organism evidence="1 2">
    <name type="scientific">Labeo rohita</name>
    <name type="common">Indian major carp</name>
    <name type="synonym">Cyprinus rohita</name>
    <dbReference type="NCBI Taxonomy" id="84645"/>
    <lineage>
        <taxon>Eukaryota</taxon>
        <taxon>Metazoa</taxon>
        <taxon>Chordata</taxon>
        <taxon>Craniata</taxon>
        <taxon>Vertebrata</taxon>
        <taxon>Euteleostomi</taxon>
        <taxon>Actinopterygii</taxon>
        <taxon>Neopterygii</taxon>
        <taxon>Teleostei</taxon>
        <taxon>Ostariophysi</taxon>
        <taxon>Cypriniformes</taxon>
        <taxon>Cyprinidae</taxon>
        <taxon>Labeoninae</taxon>
        <taxon>Labeonini</taxon>
        <taxon>Labeo</taxon>
    </lineage>
</organism>
<protein>
    <submittedName>
        <fullName evidence="1">Uncharacterized protein</fullName>
    </submittedName>
</protein>
<dbReference type="AlphaFoldDB" id="A0A498MIX1"/>
<evidence type="ECO:0000313" key="1">
    <source>
        <dbReference type="EMBL" id="RXN19733.1"/>
    </source>
</evidence>
<name>A0A498MIX1_LABRO</name>